<dbReference type="InterPro" id="IPR001647">
    <property type="entry name" value="HTH_TetR"/>
</dbReference>
<dbReference type="eggNOG" id="COG1309">
    <property type="taxonomic scope" value="Bacteria"/>
</dbReference>
<keyword evidence="8" id="KW-1185">Reference proteome</keyword>
<dbReference type="STRING" id="326424.FRAAL1425"/>
<dbReference type="Gene3D" id="1.10.357.10">
    <property type="entry name" value="Tetracycline Repressor, domain 2"/>
    <property type="match status" value="1"/>
</dbReference>
<feature type="DNA-binding region" description="H-T-H motif" evidence="4">
    <location>
        <begin position="34"/>
        <end position="53"/>
    </location>
</feature>
<evidence type="ECO:0000256" key="1">
    <source>
        <dbReference type="ARBA" id="ARBA00023015"/>
    </source>
</evidence>
<dbReference type="KEGG" id="fal:FRAAL1425"/>
<dbReference type="PRINTS" id="PR00455">
    <property type="entry name" value="HTHTETR"/>
</dbReference>
<evidence type="ECO:0000259" key="6">
    <source>
        <dbReference type="PROSITE" id="PS50977"/>
    </source>
</evidence>
<dbReference type="PANTHER" id="PTHR30055:SF234">
    <property type="entry name" value="HTH-TYPE TRANSCRIPTIONAL REGULATOR BETI"/>
    <property type="match status" value="1"/>
</dbReference>
<sequence>MVESTSPGSASDTRSRILAAAVSLFGEQGYAGTSVRDISERLGVTKAALYYHFPSKETILDALLEPFVSELGRLVELVHQSPAPSARVLLERMVDIMAGPGGVLLAFVNDPSVIHRKIGKSDMLSLQQALVGALAGPAPSDLRLLRAHCAVGALRAGILGMALERAHAQARAEDADGAGAVRGGGVAGVGPGDALAAFGGSGPIGAAGRGEPLCSAALRSVAARLPQSMRPLVSAAERREIVAAALAALGAEEPVPWPPGTACRPGGGEGARSTGTTGSCVESATSGALSASVSSASSLPGVRGVGVTRIGGPNPSGIHPG</sequence>
<dbReference type="Proteomes" id="UP000000657">
    <property type="component" value="Chromosome"/>
</dbReference>
<organism evidence="7 8">
    <name type="scientific">Frankia alni (strain DSM 45986 / CECT 9034 / ACN14a)</name>
    <dbReference type="NCBI Taxonomy" id="326424"/>
    <lineage>
        <taxon>Bacteria</taxon>
        <taxon>Bacillati</taxon>
        <taxon>Actinomycetota</taxon>
        <taxon>Actinomycetes</taxon>
        <taxon>Frankiales</taxon>
        <taxon>Frankiaceae</taxon>
        <taxon>Frankia</taxon>
    </lineage>
</organism>
<dbReference type="PROSITE" id="PS01081">
    <property type="entry name" value="HTH_TETR_1"/>
    <property type="match status" value="1"/>
</dbReference>
<dbReference type="PROSITE" id="PS50977">
    <property type="entry name" value="HTH_TETR_2"/>
    <property type="match status" value="1"/>
</dbReference>
<dbReference type="FunFam" id="1.10.10.60:FF:000141">
    <property type="entry name" value="TetR family transcriptional regulator"/>
    <property type="match status" value="1"/>
</dbReference>
<keyword evidence="3" id="KW-0804">Transcription</keyword>
<name>Q0RQU0_FRAAA</name>
<proteinExistence type="predicted"/>
<feature type="region of interest" description="Disordered" evidence="5">
    <location>
        <begin position="256"/>
        <end position="321"/>
    </location>
</feature>
<dbReference type="PANTHER" id="PTHR30055">
    <property type="entry name" value="HTH-TYPE TRANSCRIPTIONAL REGULATOR RUTR"/>
    <property type="match status" value="1"/>
</dbReference>
<reference evidence="7 8" key="1">
    <citation type="journal article" date="2007" name="Genome Res.">
        <title>Genome characteristics of facultatively symbiotic Frankia sp. strains reflect host range and host plant biogeography.</title>
        <authorList>
            <person name="Normand P."/>
            <person name="Lapierre P."/>
            <person name="Tisa L.S."/>
            <person name="Gogarten J.P."/>
            <person name="Alloisio N."/>
            <person name="Bagnarol E."/>
            <person name="Bassi C.A."/>
            <person name="Berry A.M."/>
            <person name="Bickhart D.M."/>
            <person name="Choisne N."/>
            <person name="Couloux A."/>
            <person name="Cournoyer B."/>
            <person name="Cruveiller S."/>
            <person name="Daubin V."/>
            <person name="Demange N."/>
            <person name="Francino M.P."/>
            <person name="Goltsman E."/>
            <person name="Huang Y."/>
            <person name="Kopp O.R."/>
            <person name="Labarre L."/>
            <person name="Lapidus A."/>
            <person name="Lavire C."/>
            <person name="Marechal J."/>
            <person name="Martinez M."/>
            <person name="Mastronunzio J.E."/>
            <person name="Mullin B.C."/>
            <person name="Niemann J."/>
            <person name="Pujic P."/>
            <person name="Rawnsley T."/>
            <person name="Rouy Z."/>
            <person name="Schenowitz C."/>
            <person name="Sellstedt A."/>
            <person name="Tavares F."/>
            <person name="Tomkins J.P."/>
            <person name="Vallenet D."/>
            <person name="Valverde C."/>
            <person name="Wall L.G."/>
            <person name="Wang Y."/>
            <person name="Medigue C."/>
            <person name="Benson D.R."/>
        </authorList>
    </citation>
    <scope>NUCLEOTIDE SEQUENCE [LARGE SCALE GENOMIC DNA]</scope>
    <source>
        <strain evidence="8">DSM 45986 / CECT 9034 / ACN14a</strain>
    </source>
</reference>
<dbReference type="InterPro" id="IPR009057">
    <property type="entry name" value="Homeodomain-like_sf"/>
</dbReference>
<feature type="compositionally biased region" description="Polar residues" evidence="5">
    <location>
        <begin position="273"/>
        <end position="282"/>
    </location>
</feature>
<keyword evidence="1" id="KW-0805">Transcription regulation</keyword>
<dbReference type="RefSeq" id="WP_011602620.1">
    <property type="nucleotide sequence ID" value="NC_008278.1"/>
</dbReference>
<dbReference type="EMBL" id="CT573213">
    <property type="protein sequence ID" value="CAJ60083.1"/>
    <property type="molecule type" value="Genomic_DNA"/>
</dbReference>
<evidence type="ECO:0000313" key="8">
    <source>
        <dbReference type="Proteomes" id="UP000000657"/>
    </source>
</evidence>
<protein>
    <submittedName>
        <fullName evidence="7">TetR-family transcriptional regulator</fullName>
    </submittedName>
</protein>
<feature type="domain" description="HTH tetR-type" evidence="6">
    <location>
        <begin position="11"/>
        <end position="71"/>
    </location>
</feature>
<dbReference type="HOGENOM" id="CLU_072285_0_0_11"/>
<evidence type="ECO:0000256" key="5">
    <source>
        <dbReference type="SAM" id="MobiDB-lite"/>
    </source>
</evidence>
<evidence type="ECO:0000256" key="3">
    <source>
        <dbReference type="ARBA" id="ARBA00023163"/>
    </source>
</evidence>
<evidence type="ECO:0000256" key="2">
    <source>
        <dbReference type="ARBA" id="ARBA00023125"/>
    </source>
</evidence>
<dbReference type="Pfam" id="PF00440">
    <property type="entry name" value="TetR_N"/>
    <property type="match status" value="1"/>
</dbReference>
<dbReference type="GO" id="GO:0045892">
    <property type="term" value="P:negative regulation of DNA-templated transcription"/>
    <property type="evidence" value="ECO:0007669"/>
    <property type="project" value="UniProtKB-ARBA"/>
</dbReference>
<evidence type="ECO:0000256" key="4">
    <source>
        <dbReference type="PROSITE-ProRule" id="PRU00335"/>
    </source>
</evidence>
<dbReference type="InterPro" id="IPR023772">
    <property type="entry name" value="DNA-bd_HTH_TetR-type_CS"/>
</dbReference>
<dbReference type="SUPFAM" id="SSF46689">
    <property type="entry name" value="Homeodomain-like"/>
    <property type="match status" value="1"/>
</dbReference>
<dbReference type="InterPro" id="IPR050109">
    <property type="entry name" value="HTH-type_TetR-like_transc_reg"/>
</dbReference>
<feature type="compositionally biased region" description="Low complexity" evidence="5">
    <location>
        <begin position="283"/>
        <end position="312"/>
    </location>
</feature>
<accession>Q0RQU0</accession>
<dbReference type="AlphaFoldDB" id="Q0RQU0"/>
<keyword evidence="2 4" id="KW-0238">DNA-binding</keyword>
<gene>
    <name evidence="7" type="ordered locus">FRAAL1425</name>
</gene>
<dbReference type="GO" id="GO:0003700">
    <property type="term" value="F:DNA-binding transcription factor activity"/>
    <property type="evidence" value="ECO:0007669"/>
    <property type="project" value="TreeGrafter"/>
</dbReference>
<dbReference type="OrthoDB" id="3186364at2"/>
<evidence type="ECO:0000313" key="7">
    <source>
        <dbReference type="EMBL" id="CAJ60083.1"/>
    </source>
</evidence>
<dbReference type="GO" id="GO:0000976">
    <property type="term" value="F:transcription cis-regulatory region binding"/>
    <property type="evidence" value="ECO:0007669"/>
    <property type="project" value="TreeGrafter"/>
</dbReference>